<dbReference type="NCBIfam" id="TIGR03859">
    <property type="entry name" value="PQQ_PqqD"/>
    <property type="match status" value="1"/>
</dbReference>
<organism evidence="4 5">
    <name type="scientific">Roseibium salinum</name>
    <dbReference type="NCBI Taxonomy" id="1604349"/>
    <lineage>
        <taxon>Bacteria</taxon>
        <taxon>Pseudomonadati</taxon>
        <taxon>Pseudomonadota</taxon>
        <taxon>Alphaproteobacteria</taxon>
        <taxon>Hyphomicrobiales</taxon>
        <taxon>Stappiaceae</taxon>
        <taxon>Roseibium</taxon>
    </lineage>
</organism>
<dbReference type="InterPro" id="IPR008792">
    <property type="entry name" value="PQQD"/>
</dbReference>
<dbReference type="Gene3D" id="1.10.10.1150">
    <property type="entry name" value="Coenzyme PQQ synthesis protein D (PqqD)"/>
    <property type="match status" value="1"/>
</dbReference>
<dbReference type="InterPro" id="IPR022479">
    <property type="entry name" value="PqqD_bac"/>
</dbReference>
<reference evidence="4 5" key="1">
    <citation type="journal article" date="2016" name="Int. J. Syst. Evol. Microbiol.">
        <title>Labrenzia salina sp. nov., isolated from the rhizosphere of the halophyte Arthrocnemum macrostachyum.</title>
        <authorList>
            <person name="Camacho M."/>
            <person name="Redondo-Gomez S."/>
            <person name="Rodriguez-Llorente I."/>
            <person name="Rohde M."/>
            <person name="Sproer C."/>
            <person name="Schumann P."/>
            <person name="Klenk H.P."/>
            <person name="Montero-Calasanz M.D.C."/>
        </authorList>
    </citation>
    <scope>NUCLEOTIDE SEQUENCE [LARGE SCALE GENOMIC DNA]</scope>
    <source>
        <strain evidence="4 5">DSM 29163</strain>
    </source>
</reference>
<sequence length="106" mass="11993">MSARARHLVTETSRPALARHVRLTFDDLRGQWAVLAPEKVLWPDEISTDILQRCTGHATVSDIVAALAEDYDAPPEQITPDVLAFLQEWCDRLLIRCRDQQREAAA</sequence>
<keyword evidence="3" id="KW-0884">PQQ biosynthesis</keyword>
<evidence type="ECO:0000256" key="1">
    <source>
        <dbReference type="ARBA" id="ARBA00004886"/>
    </source>
</evidence>
<keyword evidence="5" id="KW-1185">Reference proteome</keyword>
<evidence type="ECO:0000256" key="3">
    <source>
        <dbReference type="ARBA" id="ARBA00022905"/>
    </source>
</evidence>
<gene>
    <name evidence="4" type="primary">pqqD</name>
    <name evidence="4" type="ORF">ON753_16760</name>
</gene>
<dbReference type="Proteomes" id="UP001300261">
    <property type="component" value="Unassembled WGS sequence"/>
</dbReference>
<comment type="subunit">
    <text evidence="2">Monomer. Interacts with PqqE.</text>
</comment>
<proteinExistence type="predicted"/>
<evidence type="ECO:0000256" key="2">
    <source>
        <dbReference type="ARBA" id="ARBA00011741"/>
    </source>
</evidence>
<comment type="caution">
    <text evidence="4">The sequence shown here is derived from an EMBL/GenBank/DDBJ whole genome shotgun (WGS) entry which is preliminary data.</text>
</comment>
<name>A0ABT3R4E2_9HYPH</name>
<dbReference type="RefSeq" id="WP_265963754.1">
    <property type="nucleotide sequence ID" value="NZ_JAPEVI010000003.1"/>
</dbReference>
<dbReference type="Pfam" id="PF05402">
    <property type="entry name" value="PqqD"/>
    <property type="match status" value="1"/>
</dbReference>
<dbReference type="EMBL" id="JAPEVI010000003">
    <property type="protein sequence ID" value="MCX2724006.1"/>
    <property type="molecule type" value="Genomic_DNA"/>
</dbReference>
<dbReference type="InterPro" id="IPR041881">
    <property type="entry name" value="PqqD_sf"/>
</dbReference>
<evidence type="ECO:0000313" key="4">
    <source>
        <dbReference type="EMBL" id="MCX2724006.1"/>
    </source>
</evidence>
<protein>
    <submittedName>
        <fullName evidence="4">Pyrroloquinoline quinone biosynthesis peptide chaperone PqqD</fullName>
    </submittedName>
</protein>
<comment type="pathway">
    <text evidence="1">Cofactor biosynthesis; pyrroloquinoline quinone biosynthesis.</text>
</comment>
<evidence type="ECO:0000313" key="5">
    <source>
        <dbReference type="Proteomes" id="UP001300261"/>
    </source>
</evidence>
<accession>A0ABT3R4E2</accession>